<keyword evidence="7" id="KW-1185">Reference proteome</keyword>
<reference evidence="6 7" key="1">
    <citation type="journal article" date="2015" name="Genome Announc.">
        <title>Complete Genome Sequence of Steroid-Transforming Nocardioides simplex VKM Ac-2033D.</title>
        <authorList>
            <person name="Shtratnikova V.Y."/>
            <person name="Schelkunov M.I."/>
            <person name="Pekov Y.A."/>
            <person name="Fokina V.V."/>
            <person name="Logacheva M.D."/>
            <person name="Sokolov S.L."/>
            <person name="Bragin E.Y."/>
            <person name="Ashapkin V.V."/>
            <person name="Donova M.V."/>
        </authorList>
    </citation>
    <scope>NUCLEOTIDE SEQUENCE [LARGE SCALE GENOMIC DNA]</scope>
    <source>
        <strain evidence="6 7">VKM Ac-2033D</strain>
    </source>
</reference>
<feature type="signal peptide" evidence="4">
    <location>
        <begin position="1"/>
        <end position="31"/>
    </location>
</feature>
<dbReference type="InterPro" id="IPR011050">
    <property type="entry name" value="Pectin_lyase_fold/virulence"/>
</dbReference>
<evidence type="ECO:0000256" key="4">
    <source>
        <dbReference type="SAM" id="SignalP"/>
    </source>
</evidence>
<dbReference type="PROSITE" id="PS00330">
    <property type="entry name" value="HEMOLYSIN_CALCIUM"/>
    <property type="match status" value="6"/>
</dbReference>
<dbReference type="Pfam" id="PF00353">
    <property type="entry name" value="HemolysinCabind"/>
    <property type="match status" value="3"/>
</dbReference>
<dbReference type="EMBL" id="CP009896">
    <property type="protein sequence ID" value="AIY18095.1"/>
    <property type="molecule type" value="Genomic_DNA"/>
</dbReference>
<dbReference type="HOGENOM" id="CLU_229745_0_0_11"/>
<dbReference type="InterPro" id="IPR050557">
    <property type="entry name" value="RTX_toxin/Mannuronan_C5-epim"/>
</dbReference>
<evidence type="ECO:0000256" key="2">
    <source>
        <dbReference type="ARBA" id="ARBA00022525"/>
    </source>
</evidence>
<evidence type="ECO:0000313" key="6">
    <source>
        <dbReference type="EMBL" id="AIY18095.1"/>
    </source>
</evidence>
<dbReference type="NCBIfam" id="NF012211">
    <property type="entry name" value="tand_rpt_95"/>
    <property type="match status" value="4"/>
</dbReference>
<dbReference type="Pfam" id="PF17963">
    <property type="entry name" value="Big_9"/>
    <property type="match status" value="8"/>
</dbReference>
<dbReference type="eggNOG" id="COG2304">
    <property type="taxonomic scope" value="Bacteria"/>
</dbReference>
<dbReference type="PRINTS" id="PR00313">
    <property type="entry name" value="CABNDNGRPT"/>
</dbReference>
<dbReference type="InterPro" id="IPR011049">
    <property type="entry name" value="Serralysin-like_metalloprot_C"/>
</dbReference>
<sequence length="2034" mass="200041">MALKRAMAHATKSVAWIGVAVLGLAMVPADAAPAEPLAARGGCTIVGTSGNDVLVGTPRRDVICGFGGNDRIDGRGGNDVIRGGDGDDIIIGGAGDDLIWGGAGDDVLRGGDGDDRIRGGAGNDILYGGRGNDGLRGGNGDDRLYGGPGIDRLWGKAGHDVLSGGPGRDGLSCGTGGDKVVGGKGDAVGKDCAPSKPTPPNPEPEPGPSGPTAVDDSFSTDEDTVLELPVTGPGSPAANDTDPDDDVLTVVAVGSATGGTVALVGGTIRFTPTPDRCGPTAGGFGYTVSDGTGRNATGHVVVAITCVDDDPVAVDDTATVAEDSGASAVPVLDNDTDADGDDLVIGAVTQPAHGTVVITGGGTGLTYAPDADYCNSGAGDDPDSFTYELTPGGSTATVRMRVTCVDDAPVAVDDTFAAGENDPWTDLDVLANDTDVDGGDRAVIDVTPATFGEVVVAADGSGVRYRPDLGAACLAPDQRIDAFTYTITGGARAQVVVTIICTTDPATAADDAVTVTEDDPAAAVGVLGNDDARDQFLLIGAVTQPAHGTVVITGGGTGLTYQPDADYCNSQPGGTRDTFTYTLTPGGASATVSVEVTCVLDPLELTDDVATVAEDAPATAIDVLANDGDPEGGTLEISDVTQPAHGTVAIVDGGQRVTYRPDPDYCNSQAGGTPDTFGYTVNDGPSATVRVTVTCVVDAAVAVPDTATVTEDDPATAIDVLANDQARDETLAIDAVTQPAHGTVVITGGGTGLTYRPDADYCNSQPGGTRDTFTYTLTPGGSSATVSVEVTCVLDPLQLVDDVATVREDDPDQVIEVLTNDTDPERGPLAVTAVTQPAHGTVAIVDGGRRVTYRPDPDYCNSQAGGTPDTFGYTVNDGPSATVRVTVTCVYDPPVAHDDTATVDEDTSINVPVTANDIAGDDPAVVVSVTQPVHGTVAIVPGGLAVSYLPHANYCNTPGGPADEFTYALAGNVTATVAMTVTCVNDAPVAVPQSFTGGSAAVGNTSLVAAPSGGGTPSVTGARKTVVGDLLTGASDVDSGTLTVIPETVTTTAGGTAVLESDGGFAYHPPAGCTAATDTFTYRVSDGYAPTPGQGSGVVTVGLAGCVWYVSNSAAGNAGTSDAPFDTLAQAATASKANDTIYVASGTGDATGYGPIVLKDGQRLLGQTRDLAIGGATLATGVPGARPLLAAAGIDVVSLASGNTVAGLALDPAGASSGIAGGPGDLNGTVTDVRVVDTATAGVRPGVVLDGTSGTFDLTDLVVDNTAASGATSGSIGLKLRAAGTVRLSGQNRLLVAGAPAFTSDSTALGGSQIERVAVTGSTTGGIDLLNSSGAVALGKVDLQTTGGPTAALRLQGTGAVTSTDPTSTIVASGGPAVEINGAPASQLELATVSSTSSGSRGISITGLTTGTFKATGGTLSGASTTAFYVDGGSGDVTYGGAINDGTGGSVEVRGRSAGTVTVSGKITDGTDIGGGVLVTANTGGSTVLSGAGSTLRTGAADGVVLSTSPNHALTLSGGNLQVTTTSGKGVDAAGSGGLTVTGTGNRIASTTGRALGVATTPIGSGNLVLESVSSNGAPNGIRLDSTGTAGSLQVTGTSSTCSVANTTGCTGGEIANSTGTSAGGSTPDGTGVVLTNTKAPSLARMWIHDASNYALRGDRTGGLTLTDSVVNGLNGDADTEAAVLLTELSGTATIARTRLGGGYSDTLRVTNTTGDLGRLTIDAVTFAVTGNRPLNDAVQLDANETAGAFPVTVNASTFDGAAGDQLQYGTAATKPGELVLTGNVFTNTHPATAGGGGGVTVTQGGSTALDATVTGNQLTRAVGAGFLFAKSPGPSVQRGSFANNRIGGLSGSGMPGSLSSSGLKLQNLGGGAIVWAVTDNQLRGYNTYGVEVVAGGGGGGQSGVVQTTVTGNTIAEPGTSSTAEGLAKQGLHYNIGTATGDTFQACADIRDNTLTGSGADGTPATGINVDVRLRQRQLTTVRLVGYVGVNNDATAVQTYLAARNTGASTVRAEHSVATGGGGYVGGASCPAVP</sequence>
<feature type="compositionally biased region" description="Gly residues" evidence="3">
    <location>
        <begin position="167"/>
        <end position="186"/>
    </location>
</feature>
<evidence type="ECO:0000256" key="1">
    <source>
        <dbReference type="ARBA" id="ARBA00004613"/>
    </source>
</evidence>
<feature type="region of interest" description="Disordered" evidence="3">
    <location>
        <begin position="167"/>
        <end position="218"/>
    </location>
</feature>
<dbReference type="Pfam" id="PF17892">
    <property type="entry name" value="Cadherin_5"/>
    <property type="match status" value="1"/>
</dbReference>
<feature type="region of interest" description="Disordered" evidence="3">
    <location>
        <begin position="119"/>
        <end position="140"/>
    </location>
</feature>
<keyword evidence="2" id="KW-0964">Secreted</keyword>
<dbReference type="Gene3D" id="2.160.20.10">
    <property type="entry name" value="Single-stranded right-handed beta-helix, Pectin lyase-like"/>
    <property type="match status" value="1"/>
</dbReference>
<dbReference type="Proteomes" id="UP000030300">
    <property type="component" value="Chromosome"/>
</dbReference>
<dbReference type="GeneID" id="96610586"/>
<dbReference type="Gene3D" id="2.150.10.10">
    <property type="entry name" value="Serralysin-like metalloprotease, C-terminal"/>
    <property type="match status" value="3"/>
</dbReference>
<dbReference type="InterPro" id="IPR041690">
    <property type="entry name" value="Cadherin_5"/>
</dbReference>
<dbReference type="KEGG" id="psim:KR76_17370"/>
<dbReference type="InterPro" id="IPR018511">
    <property type="entry name" value="Hemolysin-typ_Ca-bd_CS"/>
</dbReference>
<organism evidence="6 7">
    <name type="scientific">Nocardioides simplex</name>
    <name type="common">Arthrobacter simplex</name>
    <dbReference type="NCBI Taxonomy" id="2045"/>
    <lineage>
        <taxon>Bacteria</taxon>
        <taxon>Bacillati</taxon>
        <taxon>Actinomycetota</taxon>
        <taxon>Actinomycetes</taxon>
        <taxon>Propionibacteriales</taxon>
        <taxon>Nocardioidaceae</taxon>
        <taxon>Pimelobacter</taxon>
    </lineage>
</organism>
<proteinExistence type="predicted"/>
<dbReference type="GO" id="GO:0005576">
    <property type="term" value="C:extracellular region"/>
    <property type="evidence" value="ECO:0007669"/>
    <property type="project" value="UniProtKB-SubCell"/>
</dbReference>
<dbReference type="eggNOG" id="COG3210">
    <property type="taxonomic scope" value="Bacteria"/>
</dbReference>
<evidence type="ECO:0000256" key="3">
    <source>
        <dbReference type="SAM" id="MobiDB-lite"/>
    </source>
</evidence>
<dbReference type="STRING" id="2045.KR76_17370"/>
<dbReference type="PANTHER" id="PTHR38340">
    <property type="entry name" value="S-LAYER PROTEIN"/>
    <property type="match status" value="1"/>
</dbReference>
<dbReference type="SUPFAM" id="SSF51120">
    <property type="entry name" value="beta-Roll"/>
    <property type="match status" value="1"/>
</dbReference>
<dbReference type="PANTHER" id="PTHR38340:SF1">
    <property type="entry name" value="S-LAYER PROTEIN"/>
    <property type="match status" value="1"/>
</dbReference>
<dbReference type="SMART" id="SM00710">
    <property type="entry name" value="PbH1"/>
    <property type="match status" value="9"/>
</dbReference>
<dbReference type="InterPro" id="IPR006626">
    <property type="entry name" value="PbH1"/>
</dbReference>
<feature type="chain" id="PRO_5010410257" evidence="4">
    <location>
        <begin position="32"/>
        <end position="2034"/>
    </location>
</feature>
<name>A0A0A1DRU4_NOCSI</name>
<dbReference type="OrthoDB" id="3755828at2"/>
<keyword evidence="4" id="KW-0732">Signal</keyword>
<protein>
    <submittedName>
        <fullName evidence="6">Hemolysin-type calcium-binding region</fullName>
    </submittedName>
</protein>
<evidence type="ECO:0000313" key="7">
    <source>
        <dbReference type="Proteomes" id="UP000030300"/>
    </source>
</evidence>
<dbReference type="eggNOG" id="COG2931">
    <property type="taxonomic scope" value="Bacteria"/>
</dbReference>
<comment type="subcellular location">
    <subcellularLocation>
        <location evidence="1">Secreted</location>
    </subcellularLocation>
</comment>
<dbReference type="RefSeq" id="WP_038679998.1">
    <property type="nucleotide sequence ID" value="NZ_BJMC01000018.1"/>
</dbReference>
<feature type="compositionally biased region" description="Gly residues" evidence="3">
    <location>
        <begin position="128"/>
        <end position="138"/>
    </location>
</feature>
<dbReference type="InterPro" id="IPR012334">
    <property type="entry name" value="Pectin_lyas_fold"/>
</dbReference>
<evidence type="ECO:0000259" key="5">
    <source>
        <dbReference type="Pfam" id="PF17892"/>
    </source>
</evidence>
<feature type="compositionally biased region" description="Pro residues" evidence="3">
    <location>
        <begin position="196"/>
        <end position="209"/>
    </location>
</feature>
<dbReference type="InterPro" id="IPR001343">
    <property type="entry name" value="Hemolysn_Ca-bd"/>
</dbReference>
<accession>A0A0A1DRU4</accession>
<dbReference type="Gene3D" id="2.60.40.3440">
    <property type="match status" value="6"/>
</dbReference>
<dbReference type="SUPFAM" id="SSF51126">
    <property type="entry name" value="Pectin lyase-like"/>
    <property type="match status" value="1"/>
</dbReference>
<gene>
    <name evidence="6" type="ORF">KR76_17370</name>
</gene>
<feature type="domain" description="Cadherin-like" evidence="5">
    <location>
        <begin position="1028"/>
        <end position="1088"/>
    </location>
</feature>
<dbReference type="GO" id="GO:0005509">
    <property type="term" value="F:calcium ion binding"/>
    <property type="evidence" value="ECO:0007669"/>
    <property type="project" value="InterPro"/>
</dbReference>